<evidence type="ECO:0008006" key="3">
    <source>
        <dbReference type="Google" id="ProtNLM"/>
    </source>
</evidence>
<dbReference type="PANTHER" id="PTHR40036:SF1">
    <property type="entry name" value="MACROCIN O-METHYLTRANSFERASE"/>
    <property type="match status" value="1"/>
</dbReference>
<comment type="caution">
    <text evidence="1">The sequence shown here is derived from an EMBL/GenBank/DDBJ whole genome shotgun (WGS) entry which is preliminary data.</text>
</comment>
<dbReference type="RefSeq" id="WP_044428837.1">
    <property type="nucleotide sequence ID" value="NZ_BJYZ01000009.1"/>
</dbReference>
<dbReference type="InterPro" id="IPR029063">
    <property type="entry name" value="SAM-dependent_MTases_sf"/>
</dbReference>
<proteinExistence type="predicted"/>
<keyword evidence="2" id="KW-1185">Reference proteome</keyword>
<evidence type="ECO:0000313" key="2">
    <source>
        <dbReference type="Proteomes" id="UP000321523"/>
    </source>
</evidence>
<dbReference type="PANTHER" id="PTHR40036">
    <property type="entry name" value="MACROCIN O-METHYLTRANSFERASE"/>
    <property type="match status" value="1"/>
</dbReference>
<name>A0A512DNM1_9PROT</name>
<dbReference type="EMBL" id="BJYZ01000009">
    <property type="protein sequence ID" value="GEO38067.1"/>
    <property type="molecule type" value="Genomic_DNA"/>
</dbReference>
<sequence>MTKPSFDGRVNFHADDNVEEMLERHFETFDISRTEVWKNFPLYARRTYLKRFLAHYELFRATVDLPGDIVELGVFRGTSLLSWANFLEVRNMGDRHKKVVGFDNFRGFGDLDPKDGAAVGDVQKKAGGFDSGGFEAPLEDVISIFDADRFIPYKPRIHLVKGDIEQTVVDYVANNPGMRISLLHFDVDLYRPTRIALEQLWPLVVPGGIVAFDEYGIPPWEGESRAVDEFFAGQSIELRRFHWCSNPGAYLVKK</sequence>
<dbReference type="InterPro" id="IPR008884">
    <property type="entry name" value="TylF_MeTrfase"/>
</dbReference>
<dbReference type="Proteomes" id="UP000321523">
    <property type="component" value="Unassembled WGS sequence"/>
</dbReference>
<accession>A0A512DNM1</accession>
<dbReference type="Gene3D" id="3.40.50.150">
    <property type="entry name" value="Vaccinia Virus protein VP39"/>
    <property type="match status" value="1"/>
</dbReference>
<protein>
    <recommendedName>
        <fullName evidence="3">dTDP-6-deoxy-L-hexose 3-O-methyltransferase</fullName>
    </recommendedName>
</protein>
<dbReference type="SUPFAM" id="SSF53335">
    <property type="entry name" value="S-adenosyl-L-methionine-dependent methyltransferases"/>
    <property type="match status" value="1"/>
</dbReference>
<reference evidence="1 2" key="1">
    <citation type="submission" date="2019-07" db="EMBL/GenBank/DDBJ databases">
        <title>Whole genome shotgun sequence of Skermanella aerolata NBRC 106429.</title>
        <authorList>
            <person name="Hosoyama A."/>
            <person name="Uohara A."/>
            <person name="Ohji S."/>
            <person name="Ichikawa N."/>
        </authorList>
    </citation>
    <scope>NUCLEOTIDE SEQUENCE [LARGE SCALE GENOMIC DNA]</scope>
    <source>
        <strain evidence="1 2">NBRC 106429</strain>
    </source>
</reference>
<dbReference type="AlphaFoldDB" id="A0A512DNM1"/>
<evidence type="ECO:0000313" key="1">
    <source>
        <dbReference type="EMBL" id="GEO38067.1"/>
    </source>
</evidence>
<organism evidence="1 2">
    <name type="scientific">Skermanella aerolata</name>
    <dbReference type="NCBI Taxonomy" id="393310"/>
    <lineage>
        <taxon>Bacteria</taxon>
        <taxon>Pseudomonadati</taxon>
        <taxon>Pseudomonadota</taxon>
        <taxon>Alphaproteobacteria</taxon>
        <taxon>Rhodospirillales</taxon>
        <taxon>Azospirillaceae</taxon>
        <taxon>Skermanella</taxon>
    </lineage>
</organism>
<dbReference type="OrthoDB" id="9811332at2"/>
<dbReference type="Pfam" id="PF05711">
    <property type="entry name" value="TylF"/>
    <property type="match status" value="1"/>
</dbReference>
<gene>
    <name evidence="1" type="ORF">SAE02_22150</name>
</gene>